<dbReference type="AlphaFoldDB" id="A0AAV7TF02"/>
<comment type="caution">
    <text evidence="2">The sequence shown here is derived from an EMBL/GenBank/DDBJ whole genome shotgun (WGS) entry which is preliminary data.</text>
</comment>
<feature type="region of interest" description="Disordered" evidence="1">
    <location>
        <begin position="1"/>
        <end position="66"/>
    </location>
</feature>
<reference evidence="2" key="1">
    <citation type="journal article" date="2022" name="bioRxiv">
        <title>Sequencing and chromosome-scale assembly of the giantPleurodeles waltlgenome.</title>
        <authorList>
            <person name="Brown T."/>
            <person name="Elewa A."/>
            <person name="Iarovenko S."/>
            <person name="Subramanian E."/>
            <person name="Araus A.J."/>
            <person name="Petzold A."/>
            <person name="Susuki M."/>
            <person name="Suzuki K.-i.T."/>
            <person name="Hayashi T."/>
            <person name="Toyoda A."/>
            <person name="Oliveira C."/>
            <person name="Osipova E."/>
            <person name="Leigh N.D."/>
            <person name="Simon A."/>
            <person name="Yun M.H."/>
        </authorList>
    </citation>
    <scope>NUCLEOTIDE SEQUENCE</scope>
    <source>
        <strain evidence="2">20211129_DDA</strain>
        <tissue evidence="2">Liver</tissue>
    </source>
</reference>
<dbReference type="EMBL" id="JANPWB010000006">
    <property type="protein sequence ID" value="KAJ1175158.1"/>
    <property type="molecule type" value="Genomic_DNA"/>
</dbReference>
<feature type="compositionally biased region" description="Low complexity" evidence="1">
    <location>
        <begin position="1"/>
        <end position="23"/>
    </location>
</feature>
<keyword evidence="3" id="KW-1185">Reference proteome</keyword>
<evidence type="ECO:0000313" key="3">
    <source>
        <dbReference type="Proteomes" id="UP001066276"/>
    </source>
</evidence>
<evidence type="ECO:0000313" key="2">
    <source>
        <dbReference type="EMBL" id="KAJ1175158.1"/>
    </source>
</evidence>
<gene>
    <name evidence="2" type="ORF">NDU88_000449</name>
</gene>
<name>A0AAV7TF02_PLEWA</name>
<feature type="compositionally biased region" description="Pro residues" evidence="1">
    <location>
        <begin position="46"/>
        <end position="66"/>
    </location>
</feature>
<dbReference type="Proteomes" id="UP001066276">
    <property type="component" value="Chromosome 3_2"/>
</dbReference>
<organism evidence="2 3">
    <name type="scientific">Pleurodeles waltl</name>
    <name type="common">Iberian ribbed newt</name>
    <dbReference type="NCBI Taxonomy" id="8319"/>
    <lineage>
        <taxon>Eukaryota</taxon>
        <taxon>Metazoa</taxon>
        <taxon>Chordata</taxon>
        <taxon>Craniata</taxon>
        <taxon>Vertebrata</taxon>
        <taxon>Euteleostomi</taxon>
        <taxon>Amphibia</taxon>
        <taxon>Batrachia</taxon>
        <taxon>Caudata</taxon>
        <taxon>Salamandroidea</taxon>
        <taxon>Salamandridae</taxon>
        <taxon>Pleurodelinae</taxon>
        <taxon>Pleurodeles</taxon>
    </lineage>
</organism>
<sequence>MPVRAVPGPEEPPGANGAAAFPAPSVPGRAARSEPRSEPSQAARPKPAPILLRPPPPRQHWLSPPT</sequence>
<proteinExistence type="predicted"/>
<protein>
    <submittedName>
        <fullName evidence="2">Uncharacterized protein</fullName>
    </submittedName>
</protein>
<evidence type="ECO:0000256" key="1">
    <source>
        <dbReference type="SAM" id="MobiDB-lite"/>
    </source>
</evidence>
<accession>A0AAV7TF02</accession>